<dbReference type="Pfam" id="PF13902">
    <property type="entry name" value="R3H-assoc"/>
    <property type="match status" value="1"/>
</dbReference>
<sequence length="269" mass="31253">MTVIKEKKNYKYPTPNSAAGSDTESLHLGSVSASDAESVNEEPLQNRIRIVKPKVIKPSQVEELANLKKNSGRKKLRRYQNRCILQTLSEEDEENENMVVIMEKYKGPFARLLDDKEAFEYWQQFIEKSESEQFEILQALTEKYPNETVVENFKTDSPGKISSRIRRTFKIRKNLSLEIVQLCEEDLIQFFKTRPDDRYVKVPPTSFERLLIHAIAQYHKLKSISVIVDDGTRKSVEVYNVHKNWSPANCNLTDFIKQLRKSHDPVVST</sequence>
<evidence type="ECO:0000259" key="3">
    <source>
        <dbReference type="Pfam" id="PF13902"/>
    </source>
</evidence>
<dbReference type="InterPro" id="IPR039629">
    <property type="entry name" value="R3HDM4"/>
</dbReference>
<dbReference type="GO" id="GO:0003676">
    <property type="term" value="F:nucleic acid binding"/>
    <property type="evidence" value="ECO:0007669"/>
    <property type="project" value="InterPro"/>
</dbReference>
<feature type="region of interest" description="Disordered" evidence="1">
    <location>
        <begin position="1"/>
        <end position="40"/>
    </location>
</feature>
<evidence type="ECO:0000259" key="2">
    <source>
        <dbReference type="Pfam" id="PF01424"/>
    </source>
</evidence>
<dbReference type="AlphaFoldDB" id="A0A6P7GNY0"/>
<dbReference type="InterPro" id="IPR036867">
    <property type="entry name" value="R3H_dom_sf"/>
</dbReference>
<feature type="domain" description="R3H" evidence="2">
    <location>
        <begin position="181"/>
        <end position="239"/>
    </location>
</feature>
<reference evidence="4" key="1">
    <citation type="submission" date="2025-08" db="UniProtKB">
        <authorList>
            <consortium name="RefSeq"/>
        </authorList>
    </citation>
    <scope>IDENTIFICATION</scope>
    <source>
        <tissue evidence="4">Whole insect</tissue>
    </source>
</reference>
<dbReference type="InParanoid" id="A0A6P7GNY0"/>
<dbReference type="Pfam" id="PF01424">
    <property type="entry name" value="R3H"/>
    <property type="match status" value="1"/>
</dbReference>
<dbReference type="PANTHER" id="PTHR32019:SF2">
    <property type="entry name" value="R3H DOMAIN-CONTAINING PROTEIN 4"/>
    <property type="match status" value="1"/>
</dbReference>
<evidence type="ECO:0000313" key="4">
    <source>
        <dbReference type="RefSeq" id="XP_028151334.1"/>
    </source>
</evidence>
<accession>A0A6P7GNY0</accession>
<dbReference type="InterPro" id="IPR025952">
    <property type="entry name" value="R3H-assoc_dom"/>
</dbReference>
<dbReference type="PANTHER" id="PTHR32019">
    <property type="entry name" value="R3H DOMAIN-CONTAINING PROTEIN 4"/>
    <property type="match status" value="1"/>
</dbReference>
<feature type="compositionally biased region" description="Polar residues" evidence="1">
    <location>
        <begin position="14"/>
        <end position="23"/>
    </location>
</feature>
<dbReference type="SUPFAM" id="SSF82708">
    <property type="entry name" value="R3H domain"/>
    <property type="match status" value="1"/>
</dbReference>
<organism evidence="4">
    <name type="scientific">Diabrotica virgifera virgifera</name>
    <name type="common">western corn rootworm</name>
    <dbReference type="NCBI Taxonomy" id="50390"/>
    <lineage>
        <taxon>Eukaryota</taxon>
        <taxon>Metazoa</taxon>
        <taxon>Ecdysozoa</taxon>
        <taxon>Arthropoda</taxon>
        <taxon>Hexapoda</taxon>
        <taxon>Insecta</taxon>
        <taxon>Pterygota</taxon>
        <taxon>Neoptera</taxon>
        <taxon>Endopterygota</taxon>
        <taxon>Coleoptera</taxon>
        <taxon>Polyphaga</taxon>
        <taxon>Cucujiformia</taxon>
        <taxon>Chrysomeloidea</taxon>
        <taxon>Chrysomelidae</taxon>
        <taxon>Galerucinae</taxon>
        <taxon>Diabroticina</taxon>
        <taxon>Diabroticites</taxon>
        <taxon>Diabrotica</taxon>
    </lineage>
</organism>
<dbReference type="CDD" id="cd02642">
    <property type="entry name" value="R3H_encore_like"/>
    <property type="match status" value="1"/>
</dbReference>
<protein>
    <submittedName>
        <fullName evidence="4">R3H domain-containing protein 4-like</fullName>
    </submittedName>
</protein>
<feature type="domain" description="R3H-associated N-terminal" evidence="3">
    <location>
        <begin position="55"/>
        <end position="169"/>
    </location>
</feature>
<proteinExistence type="predicted"/>
<name>A0A6P7GNY0_DIAVI</name>
<gene>
    <name evidence="4" type="primary">LOC114344710</name>
</gene>
<dbReference type="InterPro" id="IPR001374">
    <property type="entry name" value="R3H_dom"/>
</dbReference>
<dbReference type="Gene3D" id="3.30.1370.50">
    <property type="entry name" value="R3H-like domain"/>
    <property type="match status" value="1"/>
</dbReference>
<dbReference type="RefSeq" id="XP_028151334.1">
    <property type="nucleotide sequence ID" value="XM_028295533.1"/>
</dbReference>
<evidence type="ECO:0000256" key="1">
    <source>
        <dbReference type="SAM" id="MobiDB-lite"/>
    </source>
</evidence>